<dbReference type="EMBL" id="CATNWA010010162">
    <property type="protein sequence ID" value="CAI9559459.1"/>
    <property type="molecule type" value="Genomic_DNA"/>
</dbReference>
<feature type="region of interest" description="Disordered" evidence="1">
    <location>
        <begin position="28"/>
        <end position="89"/>
    </location>
</feature>
<evidence type="ECO:0000256" key="1">
    <source>
        <dbReference type="SAM" id="MobiDB-lite"/>
    </source>
</evidence>
<keyword evidence="3" id="KW-1185">Reference proteome</keyword>
<evidence type="ECO:0000313" key="2">
    <source>
        <dbReference type="EMBL" id="CAI9559459.1"/>
    </source>
</evidence>
<dbReference type="Proteomes" id="UP001162483">
    <property type="component" value="Unassembled WGS sequence"/>
</dbReference>
<accession>A0ABN9CIE4</accession>
<evidence type="ECO:0000313" key="3">
    <source>
        <dbReference type="Proteomes" id="UP001162483"/>
    </source>
</evidence>
<protein>
    <submittedName>
        <fullName evidence="2">Uncharacterized protein</fullName>
    </submittedName>
</protein>
<organism evidence="2 3">
    <name type="scientific">Staurois parvus</name>
    <dbReference type="NCBI Taxonomy" id="386267"/>
    <lineage>
        <taxon>Eukaryota</taxon>
        <taxon>Metazoa</taxon>
        <taxon>Chordata</taxon>
        <taxon>Craniata</taxon>
        <taxon>Vertebrata</taxon>
        <taxon>Euteleostomi</taxon>
        <taxon>Amphibia</taxon>
        <taxon>Batrachia</taxon>
        <taxon>Anura</taxon>
        <taxon>Neobatrachia</taxon>
        <taxon>Ranoidea</taxon>
        <taxon>Ranidae</taxon>
        <taxon>Staurois</taxon>
    </lineage>
</organism>
<name>A0ABN9CIE4_9NEOB</name>
<comment type="caution">
    <text evidence="2">The sequence shown here is derived from an EMBL/GenBank/DDBJ whole genome shotgun (WGS) entry which is preliminary data.</text>
</comment>
<feature type="non-terminal residue" evidence="2">
    <location>
        <position position="1"/>
    </location>
</feature>
<reference evidence="2" key="1">
    <citation type="submission" date="2023-05" db="EMBL/GenBank/DDBJ databases">
        <authorList>
            <person name="Stuckert A."/>
        </authorList>
    </citation>
    <scope>NUCLEOTIDE SEQUENCE</scope>
</reference>
<gene>
    <name evidence="2" type="ORF">SPARVUS_LOCUS5064095</name>
</gene>
<sequence>LHRNKARVYASPTATADDLVGQKFSCRGRLPGSSSREPAGIVAKAGVRSQEEWSPEPGSEARKNGRQSRGQKPGGVLAKAKSVSRRVKS</sequence>
<proteinExistence type="predicted"/>